<dbReference type="Proteomes" id="UP000006062">
    <property type="component" value="Chromosome"/>
</dbReference>
<dbReference type="HOGENOM" id="CLU_036594_1_0_6"/>
<reference evidence="1 2" key="1">
    <citation type="submission" date="2012-06" db="EMBL/GenBank/DDBJ databases">
        <title>Complete sequence of Thiocystis violascens DSM 198.</title>
        <authorList>
            <consortium name="US DOE Joint Genome Institute"/>
            <person name="Lucas S."/>
            <person name="Han J."/>
            <person name="Lapidus A."/>
            <person name="Cheng J.-F."/>
            <person name="Goodwin L."/>
            <person name="Pitluck S."/>
            <person name="Peters L."/>
            <person name="Ovchinnikova G."/>
            <person name="Teshima H."/>
            <person name="Detter J.C."/>
            <person name="Han C."/>
            <person name="Tapia R."/>
            <person name="Land M."/>
            <person name="Hauser L."/>
            <person name="Kyrpides N."/>
            <person name="Ivanova N."/>
            <person name="Pagani I."/>
            <person name="Vogl K."/>
            <person name="Liu Z."/>
            <person name="Frigaard N.-U."/>
            <person name="Bryant D."/>
            <person name="Woyke T."/>
        </authorList>
    </citation>
    <scope>NUCLEOTIDE SEQUENCE [LARGE SCALE GENOMIC DNA]</scope>
    <source>
        <strain evidence="2">ATCC 17096 / DSM 198 / 6111</strain>
    </source>
</reference>
<dbReference type="InterPro" id="IPR009279">
    <property type="entry name" value="Portal_Mu"/>
</dbReference>
<evidence type="ECO:0000313" key="1">
    <source>
        <dbReference type="EMBL" id="AFL75387.1"/>
    </source>
</evidence>
<dbReference type="KEGG" id="tvi:Thivi_3520"/>
<dbReference type="Pfam" id="PF06074">
    <property type="entry name" value="Portal_Mu"/>
    <property type="match status" value="1"/>
</dbReference>
<proteinExistence type="predicted"/>
<dbReference type="RefSeq" id="WP_014779786.1">
    <property type="nucleotide sequence ID" value="NC_018012.1"/>
</dbReference>
<name>I3YEG9_THIV6</name>
<dbReference type="AlphaFoldDB" id="I3YEG9"/>
<organism evidence="1 2">
    <name type="scientific">Thiocystis violascens (strain ATCC 17096 / DSM 198 / 6111)</name>
    <name type="common">Chromatium violascens</name>
    <dbReference type="NCBI Taxonomy" id="765911"/>
    <lineage>
        <taxon>Bacteria</taxon>
        <taxon>Pseudomonadati</taxon>
        <taxon>Pseudomonadota</taxon>
        <taxon>Gammaproteobacteria</taxon>
        <taxon>Chromatiales</taxon>
        <taxon>Chromatiaceae</taxon>
        <taxon>Thiocystis</taxon>
    </lineage>
</organism>
<protein>
    <submittedName>
        <fullName evidence="1">Mu-like prophage protein gp29</fullName>
    </submittedName>
</protein>
<dbReference type="eggNOG" id="COG4383">
    <property type="taxonomic scope" value="Bacteria"/>
</dbReference>
<evidence type="ECO:0000313" key="2">
    <source>
        <dbReference type="Proteomes" id="UP000006062"/>
    </source>
</evidence>
<gene>
    <name evidence="1" type="ordered locus">Thivi_3520</name>
</gene>
<dbReference type="STRING" id="765911.Thivi_3520"/>
<sequence>MLTRFKTLFARPAVDLASAARPLFDEVAPIAGGADITRGIVDGLPLLASQDPLAGRDGGLPLDTYVAALTDHQVFSALQQRRLAVVSTEWEVLPGGTRLADQKAAELIRALLAALPWDQITAKMHHGIYFGQGVAECLWMRDGASVVPEAIRVRDPRRFGYRPDGAQVLLTATNPLGDALPARKFWTFRTGAFHDDEPYGMGIGHWIYWPVQFKRGVAKLWLINLDKYASPTAAGHFPPTAGEDEKAKLLAALTAIRSQAAIIMPEGYDAELLSAGRSGAADYREAAGYWDAAISKVILGHSAGADSTPGRLGGEDNAGEVRADLVKADADVLCASANLSWVKWVTEWSIPGAVPPTIWRRTEEDEDLGQRAERDAKLFVLGYRPTLDQIVATYGGDWEAVGAGTDGAAGDAGATIPPEALNAYAMGIDRLAALLPIPQQYIRDVVGIPAPRGGEAVLVAAPKESLESARDIKDGNDQIRGAPTTDLAAPADPPDPIARQLERLAFEAASLVDAGLLAVIRRELDAAPDLATFNARLLTLYPELNGADLTELLGQAFLAGELAGRVEADA</sequence>
<dbReference type="EMBL" id="CP003154">
    <property type="protein sequence ID" value="AFL75387.1"/>
    <property type="molecule type" value="Genomic_DNA"/>
</dbReference>
<accession>I3YEG9</accession>
<keyword evidence="2" id="KW-1185">Reference proteome</keyword>